<feature type="compositionally biased region" description="Low complexity" evidence="1">
    <location>
        <begin position="10"/>
        <end position="24"/>
    </location>
</feature>
<dbReference type="FunFam" id="1.10.8.60:FF:000030">
    <property type="entry name" value="replication factor C subunit 3"/>
    <property type="match status" value="1"/>
</dbReference>
<dbReference type="Gene3D" id="1.10.8.60">
    <property type="match status" value="1"/>
</dbReference>
<reference evidence="2 3" key="1">
    <citation type="journal article" date="2018" name="PLoS Genet.">
        <title>Population sequencing reveals clonal diversity and ancestral inbreeding in the grapevine cultivar Chardonnay.</title>
        <authorList>
            <person name="Roach M.J."/>
            <person name="Johnson D.L."/>
            <person name="Bohlmann J."/>
            <person name="van Vuuren H.J."/>
            <person name="Jones S.J."/>
            <person name="Pretorius I.S."/>
            <person name="Schmidt S.A."/>
            <person name="Borneman A.R."/>
        </authorList>
    </citation>
    <scope>NUCLEOTIDE SEQUENCE [LARGE SCALE GENOMIC DNA]</scope>
    <source>
        <strain evidence="3">cv. Chardonnay</strain>
        <tissue evidence="2">Leaf</tissue>
    </source>
</reference>
<evidence type="ECO:0000313" key="2">
    <source>
        <dbReference type="EMBL" id="RVW50042.1"/>
    </source>
</evidence>
<dbReference type="InterPro" id="IPR050238">
    <property type="entry name" value="DNA_Rep/Repair_Clamp_Loader"/>
</dbReference>
<proteinExistence type="predicted"/>
<evidence type="ECO:0000313" key="3">
    <source>
        <dbReference type="Proteomes" id="UP000288805"/>
    </source>
</evidence>
<dbReference type="SUPFAM" id="SSF52540">
    <property type="entry name" value="P-loop containing nucleoside triphosphate hydrolases"/>
    <property type="match status" value="1"/>
</dbReference>
<dbReference type="PANTHER" id="PTHR11669:SF52">
    <property type="entry name" value="OS10G0574500 PROTEIN"/>
    <property type="match status" value="1"/>
</dbReference>
<name>A0A438EQS5_VITVI</name>
<feature type="region of interest" description="Disordered" evidence="1">
    <location>
        <begin position="1"/>
        <end position="24"/>
    </location>
</feature>
<dbReference type="EMBL" id="QGNW01001215">
    <property type="protein sequence ID" value="RVW50042.1"/>
    <property type="molecule type" value="Genomic_DNA"/>
</dbReference>
<dbReference type="AlphaFoldDB" id="A0A438EQS5"/>
<protein>
    <submittedName>
        <fullName evidence="2">Replication factor C subunit 3</fullName>
    </submittedName>
</protein>
<dbReference type="Proteomes" id="UP000288805">
    <property type="component" value="Unassembled WGS sequence"/>
</dbReference>
<comment type="caution">
    <text evidence="2">The sequence shown here is derived from an EMBL/GenBank/DDBJ whole genome shotgun (WGS) entry which is preliminary data.</text>
</comment>
<dbReference type="Gene3D" id="3.40.50.300">
    <property type="entry name" value="P-loop containing nucleotide triphosphate hydrolases"/>
    <property type="match status" value="1"/>
</dbReference>
<dbReference type="InterPro" id="IPR027417">
    <property type="entry name" value="P-loop_NTPase"/>
</dbReference>
<organism evidence="2 3">
    <name type="scientific">Vitis vinifera</name>
    <name type="common">Grape</name>
    <dbReference type="NCBI Taxonomy" id="29760"/>
    <lineage>
        <taxon>Eukaryota</taxon>
        <taxon>Viridiplantae</taxon>
        <taxon>Streptophyta</taxon>
        <taxon>Embryophyta</taxon>
        <taxon>Tracheophyta</taxon>
        <taxon>Spermatophyta</taxon>
        <taxon>Magnoliopsida</taxon>
        <taxon>eudicotyledons</taxon>
        <taxon>Gunneridae</taxon>
        <taxon>Pentapetalae</taxon>
        <taxon>rosids</taxon>
        <taxon>Vitales</taxon>
        <taxon>Vitaceae</taxon>
        <taxon>Viteae</taxon>
        <taxon>Vitis</taxon>
    </lineage>
</organism>
<evidence type="ECO:0000256" key="1">
    <source>
        <dbReference type="SAM" id="MobiDB-lite"/>
    </source>
</evidence>
<sequence length="441" mass="48950">MPKLDPYPFSSRSFSSESSTSGVPSMWCCKAGRKTRNIYLNELTQTTEAAYDVQCTDPHNRGQLDSTVSDLRGRNINPGIENHYTAATSASMGSTFLGFQKWSSCFQGGGGPYSSSTENSLRTRELADKSATSEMKKKKKKGVDVNLMNDGAFPNKKPLSERASEVAQPMPIVLVCNAEKPKDDGKFNWAAKYRPNVLSDFICHQEVAERLRLLVSSGLSRHCIFQGPPGVGKRTMALALLREDFGTHGIEEGPVSSIQISVQVSSKHIEVDISELKSYAAHVVVELIKETHTLFNHDDTSNQAIILYGAGMLSMNDQLQIQSCLETYKGHYKVYFCSSGASKLQHIESLCTVIQILSPSKEQIIEVLEFIAKCEGIELPPRLAENIAEKSKHSIQQAIRSFEATWQLNYPFKEDQMILTGWEEELANIAKNIVDKQGPKQ</sequence>
<gene>
    <name evidence="2" type="primary">RFC3_6</name>
    <name evidence="2" type="ORF">CK203_082318</name>
</gene>
<dbReference type="PANTHER" id="PTHR11669">
    <property type="entry name" value="REPLICATION FACTOR C / DNA POLYMERASE III GAMMA-TAU SUBUNIT"/>
    <property type="match status" value="1"/>
</dbReference>
<accession>A0A438EQS5</accession>